<name>A0A087M023_9HYPH</name>
<dbReference type="AlphaFoldDB" id="A0A087M023"/>
<protein>
    <recommendedName>
        <fullName evidence="4">Transmembrane protein</fullName>
    </recommendedName>
</protein>
<organism evidence="2 3">
    <name type="scientific">Devosia riboflavina</name>
    <dbReference type="NCBI Taxonomy" id="46914"/>
    <lineage>
        <taxon>Bacteria</taxon>
        <taxon>Pseudomonadati</taxon>
        <taxon>Pseudomonadota</taxon>
        <taxon>Alphaproteobacteria</taxon>
        <taxon>Hyphomicrobiales</taxon>
        <taxon>Devosiaceae</taxon>
        <taxon>Devosia</taxon>
    </lineage>
</organism>
<reference evidence="2 3" key="1">
    <citation type="submission" date="2014-08" db="EMBL/GenBank/DDBJ databases">
        <authorList>
            <person name="Hassan Y.I."/>
            <person name="Lepp D."/>
            <person name="Zhou T."/>
        </authorList>
    </citation>
    <scope>NUCLEOTIDE SEQUENCE [LARGE SCALE GENOMIC DNA]</scope>
    <source>
        <strain evidence="2 3">IFO13584</strain>
    </source>
</reference>
<comment type="caution">
    <text evidence="2">The sequence shown here is derived from an EMBL/GenBank/DDBJ whole genome shotgun (WGS) entry which is preliminary data.</text>
</comment>
<evidence type="ECO:0000313" key="3">
    <source>
        <dbReference type="Proteomes" id="UP000028981"/>
    </source>
</evidence>
<dbReference type="STRING" id="46914.JP75_16735"/>
<gene>
    <name evidence="2" type="ORF">JP75_16735</name>
</gene>
<keyword evidence="3" id="KW-1185">Reference proteome</keyword>
<dbReference type="EMBL" id="JQGC01000015">
    <property type="protein sequence ID" value="KFL30226.1"/>
    <property type="molecule type" value="Genomic_DNA"/>
</dbReference>
<sequence length="225" mass="23350">MLISEGDKRSFRIDGQLAVLFAAIAGALNAAGFQAAGFFSANMTGNASSFSDHMALGDWSLAGLFAVFISAFVLGAMVSGLLIQWGGARQSRAKYAYGIVLEGLVVFVLGGADLLQVLPTHGLILGLSFAMGIQNAATTRISNARVRTTHVSGMATDIGLGLATLLGAQSRDPESTARLRLYSMAMAAFIFGGILGVAAYLAIGGWLFVGMGVLLIAVALMRAFH</sequence>
<dbReference type="PANTHER" id="PTHR37314:SF4">
    <property type="entry name" value="UPF0700 TRANSMEMBRANE PROTEIN YOAK"/>
    <property type="match status" value="1"/>
</dbReference>
<evidence type="ECO:0000256" key="1">
    <source>
        <dbReference type="SAM" id="Phobius"/>
    </source>
</evidence>
<keyword evidence="1" id="KW-0472">Membrane</keyword>
<feature type="transmembrane region" description="Helical" evidence="1">
    <location>
        <begin position="59"/>
        <end position="83"/>
    </location>
</feature>
<dbReference type="RefSeq" id="WP_035085191.1">
    <property type="nucleotide sequence ID" value="NZ_JQGC01000015.1"/>
</dbReference>
<feature type="transmembrane region" description="Helical" evidence="1">
    <location>
        <begin position="181"/>
        <end position="200"/>
    </location>
</feature>
<accession>A0A087M023</accession>
<dbReference type="Pfam" id="PF06912">
    <property type="entry name" value="DUF1275"/>
    <property type="match status" value="1"/>
</dbReference>
<dbReference type="PANTHER" id="PTHR37314">
    <property type="entry name" value="SLR0142 PROTEIN"/>
    <property type="match status" value="1"/>
</dbReference>
<proteinExistence type="predicted"/>
<dbReference type="Proteomes" id="UP000028981">
    <property type="component" value="Unassembled WGS sequence"/>
</dbReference>
<keyword evidence="1" id="KW-0812">Transmembrane</keyword>
<feature type="transmembrane region" description="Helical" evidence="1">
    <location>
        <begin position="118"/>
        <end position="137"/>
    </location>
</feature>
<feature type="transmembrane region" description="Helical" evidence="1">
    <location>
        <begin position="206"/>
        <end position="224"/>
    </location>
</feature>
<keyword evidence="1" id="KW-1133">Transmembrane helix</keyword>
<feature type="transmembrane region" description="Helical" evidence="1">
    <location>
        <begin position="95"/>
        <end position="112"/>
    </location>
</feature>
<evidence type="ECO:0000313" key="2">
    <source>
        <dbReference type="EMBL" id="KFL30226.1"/>
    </source>
</evidence>
<evidence type="ECO:0008006" key="4">
    <source>
        <dbReference type="Google" id="ProtNLM"/>
    </source>
</evidence>
<dbReference type="OrthoDB" id="270162at2"/>
<dbReference type="InterPro" id="IPR010699">
    <property type="entry name" value="DUF1275"/>
</dbReference>